<dbReference type="EMBL" id="APMQ01000003">
    <property type="protein sequence ID" value="ENZ78744.1"/>
    <property type="molecule type" value="Genomic_DNA"/>
</dbReference>
<dbReference type="AlphaFoldDB" id="R0E9H0"/>
<accession>R0E9H0</accession>
<evidence type="ECO:0000313" key="1">
    <source>
        <dbReference type="EMBL" id="ENZ78744.1"/>
    </source>
</evidence>
<proteinExistence type="predicted"/>
<name>R0E9H0_RALPI</name>
<dbReference type="InterPro" id="IPR023149">
    <property type="entry name" value="Trans_acon_MeTrfase_C"/>
</dbReference>
<dbReference type="GO" id="GO:0030798">
    <property type="term" value="F:trans-aconitate 2-methyltransferase activity"/>
    <property type="evidence" value="ECO:0007669"/>
    <property type="project" value="InterPro"/>
</dbReference>
<gene>
    <name evidence="1" type="ORF">OR214_01261</name>
</gene>
<organism evidence="1 2">
    <name type="scientific">Ralstonia pickettii OR214</name>
    <dbReference type="NCBI Taxonomy" id="1264675"/>
    <lineage>
        <taxon>Bacteria</taxon>
        <taxon>Pseudomonadati</taxon>
        <taxon>Pseudomonadota</taxon>
        <taxon>Betaproteobacteria</taxon>
        <taxon>Burkholderiales</taxon>
        <taxon>Burkholderiaceae</taxon>
        <taxon>Ralstonia</taxon>
    </lineage>
</organism>
<comment type="caution">
    <text evidence="1">The sequence shown here is derived from an EMBL/GenBank/DDBJ whole genome shotgun (WGS) entry which is preliminary data.</text>
</comment>
<dbReference type="Gene3D" id="1.10.150.290">
    <property type="entry name" value="S-adenosyl-L-methionine-dependent methyltransferases"/>
    <property type="match status" value="1"/>
</dbReference>
<dbReference type="Proteomes" id="UP000013280">
    <property type="component" value="Unassembled WGS sequence"/>
</dbReference>
<reference evidence="1 2" key="1">
    <citation type="journal article" date="2013" name="Genome Announc.">
        <title>Draft Genome Sequence for Ralstonia sp. Strain OR214, a Bacterium with Potential for Bioremediation.</title>
        <authorList>
            <person name="Utturkar S.M."/>
            <person name="Bollmann A."/>
            <person name="Brzoska R.M."/>
            <person name="Klingeman D.M."/>
            <person name="Epstein S.E."/>
            <person name="Palumbo A.V."/>
            <person name="Brown S.D."/>
        </authorList>
    </citation>
    <scope>NUCLEOTIDE SEQUENCE [LARGE SCALE GENOMIC DNA]</scope>
    <source>
        <strain evidence="1 2">OR214</strain>
    </source>
</reference>
<evidence type="ECO:0008006" key="3">
    <source>
        <dbReference type="Google" id="ProtNLM"/>
    </source>
</evidence>
<protein>
    <recommendedName>
        <fullName evidence="3">Trans-aconitate 2-methyltransferase</fullName>
    </recommendedName>
</protein>
<dbReference type="PATRIC" id="fig|1264675.3.peg.1270"/>
<evidence type="ECO:0000313" key="2">
    <source>
        <dbReference type="Proteomes" id="UP000013280"/>
    </source>
</evidence>
<sequence>MRAAITRCSRRCARVDVWRTTYMHPLQGGVDAVVEWFKGSALRPFLAALSEDERPVFLTRYRDMIARAYPALDEGTVLLPFPRLFIVATRK</sequence>